<evidence type="ECO:0000313" key="4">
    <source>
        <dbReference type="Proteomes" id="UP000277204"/>
    </source>
</evidence>
<keyword evidence="1" id="KW-1015">Disulfide bond</keyword>
<dbReference type="SUPFAM" id="SSF57362">
    <property type="entry name" value="BPTI-like"/>
    <property type="match status" value="1"/>
</dbReference>
<protein>
    <recommendedName>
        <fullName evidence="2">BPTI/Kunitz inhibitor domain-containing protein</fullName>
    </recommendedName>
</protein>
<evidence type="ECO:0000259" key="2">
    <source>
        <dbReference type="PROSITE" id="PS50279"/>
    </source>
</evidence>
<accession>A0A3P8BX70</accession>
<dbReference type="Pfam" id="PF00014">
    <property type="entry name" value="Kunitz_BPTI"/>
    <property type="match status" value="1"/>
</dbReference>
<dbReference type="InterPro" id="IPR002223">
    <property type="entry name" value="Kunitz_BPTI"/>
</dbReference>
<dbReference type="PANTHER" id="PTHR10083">
    <property type="entry name" value="KUNITZ-TYPE PROTEASE INHIBITOR-RELATED"/>
    <property type="match status" value="1"/>
</dbReference>
<dbReference type="GO" id="GO:0005615">
    <property type="term" value="C:extracellular space"/>
    <property type="evidence" value="ECO:0007669"/>
    <property type="project" value="TreeGrafter"/>
</dbReference>
<name>A0A3P8BX70_9TREM</name>
<dbReference type="SMART" id="SM00131">
    <property type="entry name" value="KU"/>
    <property type="match status" value="1"/>
</dbReference>
<dbReference type="Gene3D" id="4.10.410.10">
    <property type="entry name" value="Pancreatic trypsin inhibitor Kunitz domain"/>
    <property type="match status" value="1"/>
</dbReference>
<dbReference type="Proteomes" id="UP000277204">
    <property type="component" value="Unassembled WGS sequence"/>
</dbReference>
<gene>
    <name evidence="3" type="ORF">SMRZ_LOCUS19623</name>
</gene>
<dbReference type="PROSITE" id="PS50279">
    <property type="entry name" value="BPTI_KUNITZ_2"/>
    <property type="match status" value="1"/>
</dbReference>
<dbReference type="EMBL" id="UZAI01018025">
    <property type="protein sequence ID" value="VDP32287.1"/>
    <property type="molecule type" value="Genomic_DNA"/>
</dbReference>
<proteinExistence type="predicted"/>
<dbReference type="CDD" id="cd22593">
    <property type="entry name" value="Kunitz_conkunitzin"/>
    <property type="match status" value="1"/>
</dbReference>
<keyword evidence="4" id="KW-1185">Reference proteome</keyword>
<evidence type="ECO:0000256" key="1">
    <source>
        <dbReference type="ARBA" id="ARBA00023157"/>
    </source>
</evidence>
<dbReference type="GO" id="GO:0004867">
    <property type="term" value="F:serine-type endopeptidase inhibitor activity"/>
    <property type="evidence" value="ECO:0007669"/>
    <property type="project" value="InterPro"/>
</dbReference>
<feature type="domain" description="BPTI/Kunitz inhibitor" evidence="2">
    <location>
        <begin position="86"/>
        <end position="136"/>
    </location>
</feature>
<dbReference type="InterPro" id="IPR050098">
    <property type="entry name" value="TFPI/VKTCI-like"/>
</dbReference>
<dbReference type="PANTHER" id="PTHR10083:SF374">
    <property type="entry name" value="BPTI_KUNITZ INHIBITOR DOMAIN-CONTAINING PROTEIN"/>
    <property type="match status" value="1"/>
</dbReference>
<sequence length="204" mass="23939">MNRITNPRNRFCDCVSTKNNWLTHRFVSINSSKWSPKTNHTNTKYDISLCPIHVPVSSSSFNQRLDSVFVVLIDCFVFCYFQTGGCMEPLDVGEGDKEVHVFYYNEQEGKCMPFIYKGKKGNRNRFRTMQKCEDRCVKSRGKGKPKRKPHTPTSRGMITIDCKRKMIWSVCFSRKLRFCTSCILQHGMMICWLILCIRLHRLTR</sequence>
<dbReference type="AlphaFoldDB" id="A0A3P8BX70"/>
<organism evidence="3 4">
    <name type="scientific">Schistosoma margrebowiei</name>
    <dbReference type="NCBI Taxonomy" id="48269"/>
    <lineage>
        <taxon>Eukaryota</taxon>
        <taxon>Metazoa</taxon>
        <taxon>Spiralia</taxon>
        <taxon>Lophotrochozoa</taxon>
        <taxon>Platyhelminthes</taxon>
        <taxon>Trematoda</taxon>
        <taxon>Digenea</taxon>
        <taxon>Strigeidida</taxon>
        <taxon>Schistosomatoidea</taxon>
        <taxon>Schistosomatidae</taxon>
        <taxon>Schistosoma</taxon>
    </lineage>
</organism>
<evidence type="ECO:0000313" key="3">
    <source>
        <dbReference type="EMBL" id="VDP32287.1"/>
    </source>
</evidence>
<reference evidence="3 4" key="1">
    <citation type="submission" date="2018-11" db="EMBL/GenBank/DDBJ databases">
        <authorList>
            <consortium name="Pathogen Informatics"/>
        </authorList>
    </citation>
    <scope>NUCLEOTIDE SEQUENCE [LARGE SCALE GENOMIC DNA]</scope>
    <source>
        <strain evidence="3 4">Zambia</strain>
    </source>
</reference>
<dbReference type="InterPro" id="IPR036880">
    <property type="entry name" value="Kunitz_BPTI_sf"/>
</dbReference>